<organism evidence="2 3">
    <name type="scientific">Candidatus Pantoea soli</name>
    <dbReference type="NCBI Taxonomy" id="3098669"/>
    <lineage>
        <taxon>Bacteria</taxon>
        <taxon>Pseudomonadati</taxon>
        <taxon>Pseudomonadota</taxon>
        <taxon>Gammaproteobacteria</taxon>
        <taxon>Enterobacterales</taxon>
        <taxon>Erwiniaceae</taxon>
        <taxon>Pantoea</taxon>
    </lineage>
</organism>
<evidence type="ECO:0000313" key="2">
    <source>
        <dbReference type="EMBL" id="QDY44108.1"/>
    </source>
</evidence>
<reference evidence="2 3" key="1">
    <citation type="submission" date="2018-10" db="EMBL/GenBank/DDBJ databases">
        <title>Genome Sequencing of Pantoea dispersa DSM 32899.</title>
        <authorList>
            <person name="Nawrath M."/>
            <person name="Ottenheim C."/>
            <person name="Wilm A."/>
            <person name="Zimmermann W."/>
            <person name="Wu J.C."/>
        </authorList>
    </citation>
    <scope>NUCLEOTIDE SEQUENCE [LARGE SCALE GENOMIC DNA]</scope>
    <source>
        <strain evidence="2 3">DSM 32899</strain>
        <plasmid evidence="2 3">unnamed1</plasmid>
    </source>
</reference>
<dbReference type="Pfam" id="PF07045">
    <property type="entry name" value="DUF1330"/>
    <property type="match status" value="1"/>
</dbReference>
<feature type="domain" description="DUF1330" evidence="1">
    <location>
        <begin position="17"/>
        <end position="75"/>
    </location>
</feature>
<dbReference type="Gene3D" id="3.30.70.100">
    <property type="match status" value="1"/>
</dbReference>
<sequence>MGNHNSRSRRRGINPDILAWSGQYANLEGESHEKHVIFEFPSFAEARRFYDSPAYQQARALRAGAAQATFVLVEGAGR</sequence>
<evidence type="ECO:0000313" key="3">
    <source>
        <dbReference type="Proteomes" id="UP000319411"/>
    </source>
</evidence>
<dbReference type="OrthoDB" id="516779at2"/>
<evidence type="ECO:0000259" key="1">
    <source>
        <dbReference type="Pfam" id="PF07045"/>
    </source>
</evidence>
<dbReference type="RefSeq" id="WP_145891416.1">
    <property type="nucleotide sequence ID" value="NZ_CP032703.1"/>
</dbReference>
<dbReference type="Proteomes" id="UP000319411">
    <property type="component" value="Plasmid unnamed1"/>
</dbReference>
<name>A0A518XIT7_9GAMM</name>
<dbReference type="AlphaFoldDB" id="A0A518XIT7"/>
<gene>
    <name evidence="2" type="ORF">D8B20_19555</name>
</gene>
<protein>
    <submittedName>
        <fullName evidence="2">DUF1330 domain-containing protein</fullName>
    </submittedName>
</protein>
<keyword evidence="2" id="KW-0614">Plasmid</keyword>
<dbReference type="SUPFAM" id="SSF54909">
    <property type="entry name" value="Dimeric alpha+beta barrel"/>
    <property type="match status" value="1"/>
</dbReference>
<dbReference type="InterPro" id="IPR011008">
    <property type="entry name" value="Dimeric_a/b-barrel"/>
</dbReference>
<proteinExistence type="predicted"/>
<dbReference type="KEGG" id="pdis:D8B20_19555"/>
<accession>A0A518XIT7</accession>
<dbReference type="EMBL" id="CP032703">
    <property type="protein sequence ID" value="QDY44108.1"/>
    <property type="molecule type" value="Genomic_DNA"/>
</dbReference>
<keyword evidence="3" id="KW-1185">Reference proteome</keyword>
<geneLocation type="plasmid" evidence="2 3">
    <name>unnamed1</name>
</geneLocation>
<dbReference type="InterPro" id="IPR010753">
    <property type="entry name" value="DUF1330"/>
</dbReference>